<dbReference type="HOGENOM" id="CLU_203214_0_0_11"/>
<accession>A0A051U2S4</accession>
<keyword evidence="2" id="KW-1185">Reference proteome</keyword>
<dbReference type="PATRIC" id="fig|1324261.3.peg.2229"/>
<dbReference type="RefSeq" id="WP_044485054.1">
    <property type="nucleotide sequence ID" value="NZ_KK328284.1"/>
</dbReference>
<protein>
    <submittedName>
        <fullName evidence="1">Uncharacterized protein</fullName>
    </submittedName>
</protein>
<reference evidence="1 2" key="1">
    <citation type="submission" date="2014-04" db="EMBL/GenBank/DDBJ databases">
        <title>The Genome Sequence of Mycobacterium tuberculosis TKK-01-0051.</title>
        <authorList>
            <consortium name="The Broad Institute Genomics Platform"/>
            <consortium name="The Broad Institute Genome Sequencing Center for Infectious Disease"/>
            <person name="Earl A.M."/>
            <person name="Cohen K."/>
            <person name="Pym A."/>
            <person name="Bishai W."/>
            <person name="Maharaj K."/>
            <person name="Desjardins C."/>
            <person name="Abeel T."/>
            <person name="Young S."/>
            <person name="Zeng Q."/>
            <person name="Gargeya S."/>
            <person name="Abouelleil A."/>
            <person name="Alvarado L."/>
            <person name="Chapman S.B."/>
            <person name="Gainer-Dewar J."/>
            <person name="Goldberg J."/>
            <person name="Griggs A."/>
            <person name="Gujja S."/>
            <person name="Hansen M."/>
            <person name="Howarth C."/>
            <person name="Imamovic A."/>
            <person name="Larimer J."/>
            <person name="Murphy C."/>
            <person name="Naylor J."/>
            <person name="Pearson M."/>
            <person name="Poon T.W."/>
            <person name="Priest M."/>
            <person name="Roberts A."/>
            <person name="Saif S."/>
            <person name="Shea T."/>
            <person name="Sykes S."/>
            <person name="Wortman J."/>
            <person name="Nusbaum C."/>
            <person name="Birren B."/>
        </authorList>
    </citation>
    <scope>NUCLEOTIDE SEQUENCE [LARGE SCALE GENOMIC DNA]</scope>
    <source>
        <strain evidence="1 2">TKK-01-0051</strain>
    </source>
</reference>
<dbReference type="EMBL" id="JLXW01000006">
    <property type="protein sequence ID" value="KBZ63502.1"/>
    <property type="molecule type" value="Genomic_DNA"/>
</dbReference>
<proteinExistence type="predicted"/>
<comment type="caution">
    <text evidence="1">The sequence shown here is derived from an EMBL/GenBank/DDBJ whole genome shotgun (WGS) entry which is preliminary data.</text>
</comment>
<evidence type="ECO:0000313" key="2">
    <source>
        <dbReference type="Proteomes" id="UP000025947"/>
    </source>
</evidence>
<organism evidence="1 2">
    <name type="scientific">Mycobacterium [tuberculosis] TKK-01-0051</name>
    <dbReference type="NCBI Taxonomy" id="1324261"/>
    <lineage>
        <taxon>Bacteria</taxon>
        <taxon>Bacillati</taxon>
        <taxon>Actinomycetota</taxon>
        <taxon>Actinomycetes</taxon>
        <taxon>Mycobacteriales</taxon>
        <taxon>Mycobacteriaceae</taxon>
        <taxon>Mycobacterium</taxon>
        <taxon>Mycobacterium avium complex (MAC)</taxon>
    </lineage>
</organism>
<evidence type="ECO:0000313" key="1">
    <source>
        <dbReference type="EMBL" id="KBZ63502.1"/>
    </source>
</evidence>
<dbReference type="AlphaFoldDB" id="A0A051U2S4"/>
<name>A0A051U2S4_9MYCO</name>
<sequence>MNLVEWLRTPRYLRTRFMMETRPLNRLEMEIVFLEVAARDALVRLPVAFMILPKSPRPWRDGPSNPEQAN</sequence>
<dbReference type="Proteomes" id="UP000025947">
    <property type="component" value="Unassembled WGS sequence"/>
</dbReference>
<gene>
    <name evidence="1" type="ORF">K875_02208</name>
</gene>